<comment type="caution">
    <text evidence="1">The sequence shown here is derived from an EMBL/GenBank/DDBJ whole genome shotgun (WGS) entry which is preliminary data.</text>
</comment>
<gene>
    <name evidence="1" type="ORF">KQ657_004785</name>
</gene>
<evidence type="ECO:0000313" key="2">
    <source>
        <dbReference type="Proteomes" id="UP000790833"/>
    </source>
</evidence>
<dbReference type="OrthoDB" id="6347512at2759"/>
<accession>A0A9P7VA36</accession>
<sequence length="636" mass="72975">MVLRHMSSILFNYLSYEYPRPYISHLIFLSLTTNLEQPSLVYNTINQPYKAVKNWQVQKVVDLYMKFPNDDYLKALLVLFQTLDPNLNLSQYTEGGNVINFRLGSSKFNPSIFQYAKHDEYLERLKTVSTNVSIFEENEKVRLQAKTKMDTISLVSRGGRYKRRKFIGGGESHESYYHQLFNPLKTSIVEIQSIKDMLSNFERIACASSNSVLDKPVLSLTKRFERLYMNLNSIGHSDPTLESWFSISKFALEDNSLTYPELVNIVDNLILILRGLVACNIYILVKDFVLGEICPRLSQEEDDDVELKIYLQRLRLVRYLPPKISGNIYENLLDPLLNTLKLRKSSPYWPEVVCSMLFNMKDWFLQMCQLMQRAGGSATPKGSRYFKVINNGLQAIFQFVNEFLISNSALEVDIYILQLLQIFKTIKDEDLHRLEPSAVLLHPSSIYHFLLSCNPLVVSEICGYIARSKAYIIDQEHDIPFRSCRNSIVTDAINFLWRNQGFYYQKDSANKAMLLSPKFLELAQGKLFINDSGVVLFEDVGSLYHNAGFSFLSAQLVWKLEDSEPNITVRHLGPVSTSSISKLRAGADDTEVWLDLTYGQLAVYILNQLDKFGLEGLCDLIFSSVSGLQNQRDGQN</sequence>
<dbReference type="AlphaFoldDB" id="A0A9P7VA36"/>
<dbReference type="Proteomes" id="UP000790833">
    <property type="component" value="Unassembled WGS sequence"/>
</dbReference>
<name>A0A9P7VA36_9ASCO</name>
<evidence type="ECO:0000313" key="1">
    <source>
        <dbReference type="EMBL" id="KAG7194077.1"/>
    </source>
</evidence>
<dbReference type="RefSeq" id="XP_043049624.1">
    <property type="nucleotide sequence ID" value="XM_043195451.1"/>
</dbReference>
<keyword evidence="2" id="KW-1185">Reference proteome</keyword>
<dbReference type="PANTHER" id="PTHR48208:SF2">
    <property type="entry name" value="CENTROMERE PROTEIN I"/>
    <property type="match status" value="1"/>
</dbReference>
<organism evidence="1 2">
    <name type="scientific">Scheffersomyces spartinae</name>
    <dbReference type="NCBI Taxonomy" id="45513"/>
    <lineage>
        <taxon>Eukaryota</taxon>
        <taxon>Fungi</taxon>
        <taxon>Dikarya</taxon>
        <taxon>Ascomycota</taxon>
        <taxon>Saccharomycotina</taxon>
        <taxon>Pichiomycetes</taxon>
        <taxon>Debaryomycetaceae</taxon>
        <taxon>Scheffersomyces</taxon>
    </lineage>
</organism>
<reference evidence="1" key="1">
    <citation type="submission" date="2021-03" db="EMBL/GenBank/DDBJ databases">
        <authorList>
            <person name="Palmer J.M."/>
        </authorList>
    </citation>
    <scope>NUCLEOTIDE SEQUENCE</scope>
    <source>
        <strain evidence="1">ARV_011</strain>
    </source>
</reference>
<dbReference type="GeneID" id="66118159"/>
<dbReference type="GO" id="GO:0034080">
    <property type="term" value="P:CENP-A containing chromatin assembly"/>
    <property type="evidence" value="ECO:0007669"/>
    <property type="project" value="TreeGrafter"/>
</dbReference>
<dbReference type="PANTHER" id="PTHR48208">
    <property type="entry name" value="CENTROMERE PROTEIN I"/>
    <property type="match status" value="1"/>
</dbReference>
<proteinExistence type="predicted"/>
<protein>
    <submittedName>
        <fullName evidence="1">Uncharacterized protein</fullName>
    </submittedName>
</protein>
<dbReference type="GO" id="GO:0000070">
    <property type="term" value="P:mitotic sister chromatid segregation"/>
    <property type="evidence" value="ECO:0007669"/>
    <property type="project" value="TreeGrafter"/>
</dbReference>
<dbReference type="GO" id="GO:0000939">
    <property type="term" value="C:inner kinetochore"/>
    <property type="evidence" value="ECO:0007669"/>
    <property type="project" value="TreeGrafter"/>
</dbReference>
<dbReference type="EMBL" id="JAHMUF010000008">
    <property type="protein sequence ID" value="KAG7194077.1"/>
    <property type="molecule type" value="Genomic_DNA"/>
</dbReference>